<proteinExistence type="inferred from homology"/>
<comment type="caution">
    <text evidence="10">The sequence shown here is derived from an EMBL/GenBank/DDBJ whole genome shotgun (WGS) entry which is preliminary data.</text>
</comment>
<evidence type="ECO:0000256" key="7">
    <source>
        <dbReference type="NCBIfam" id="TIGR00487"/>
    </source>
</evidence>
<keyword evidence="3 8" id="KW-0396">Initiation factor</keyword>
<feature type="domain" description="Tr-type G" evidence="9">
    <location>
        <begin position="15"/>
        <end position="188"/>
    </location>
</feature>
<dbReference type="PANTHER" id="PTHR43381:SF4">
    <property type="entry name" value="EUKARYOTIC TRANSLATION INITIATION FACTOR 5B"/>
    <property type="match status" value="1"/>
</dbReference>
<dbReference type="InterPro" id="IPR023115">
    <property type="entry name" value="TIF_IF2_dom3"/>
</dbReference>
<keyword evidence="6" id="KW-0342">GTP-binding</keyword>
<dbReference type="NCBIfam" id="TIGR00487">
    <property type="entry name" value="IF-2"/>
    <property type="match status" value="1"/>
</dbReference>
<dbReference type="Gene3D" id="3.40.50.10050">
    <property type="entry name" value="Translation initiation factor IF- 2, domain 3"/>
    <property type="match status" value="1"/>
</dbReference>
<evidence type="ECO:0000313" key="10">
    <source>
        <dbReference type="EMBL" id="OHA50024.1"/>
    </source>
</evidence>
<dbReference type="FunFam" id="3.40.50.300:FF:000019">
    <property type="entry name" value="Translation initiation factor IF-2"/>
    <property type="match status" value="1"/>
</dbReference>
<gene>
    <name evidence="10" type="ORF">A2682_02060</name>
</gene>
<keyword evidence="4" id="KW-0547">Nucleotide-binding</keyword>
<evidence type="ECO:0000256" key="3">
    <source>
        <dbReference type="ARBA" id="ARBA00022540"/>
    </source>
</evidence>
<reference evidence="10 11" key="1">
    <citation type="journal article" date="2016" name="Nat. Commun.">
        <title>Thousands of microbial genomes shed light on interconnected biogeochemical processes in an aquifer system.</title>
        <authorList>
            <person name="Anantharaman K."/>
            <person name="Brown C.T."/>
            <person name="Hug L.A."/>
            <person name="Sharon I."/>
            <person name="Castelle C.J."/>
            <person name="Probst A.J."/>
            <person name="Thomas B.C."/>
            <person name="Singh A."/>
            <person name="Wilkins M.J."/>
            <person name="Karaoz U."/>
            <person name="Brodie E.L."/>
            <person name="Williams K.H."/>
            <person name="Hubbard S.S."/>
            <person name="Banfield J.F."/>
        </authorList>
    </citation>
    <scope>NUCLEOTIDE SEQUENCE [LARGE SCALE GENOMIC DNA]</scope>
    <source>
        <strain evidence="11">RIFCSPHIGHO2_01_FULL_58_15</strain>
    </source>
</reference>
<sequence>MPKTPKRTPKKGMAPRSPVVVVLGHVDHGKTTLLDTIRKTNVAGRESGGITQHVGAYVVERGGKTITFLDTPGHEAFSAMRSRGAQVADVAILVVAVDDGVKPQTKEAIEAIRSSHIPFVVAMNKIDKGNADIERTKNGLTEAGVLLEGWGGDTPNVEISAKAGSGVDELLELVLLVAEVAELGADPTGMAEGAVIEAHRDSRRGPVATLLVKEGTLRRGDAIVAGSVFGRAKAIEDFAGKNAEALGPSMPAVVLGFNEVPAVGDAFSVFPDDAMAAEKAQSEAKRRAREQVIAEGSPEGEFSLIVKADVMGSLEAVMGELGKFRNSFIAIRVAAADTGDITENEVKQAAAIGAIVVGFRVKAPRAIQQLAERTGVSVVTFPVIYEMLDFLRKAIEERMPRKIIREDMGVLQLLATFRSDPPRQVIGGRITKGLARKGLRFELERNNAVVGSGELLEVQMNKIVVDEVPQGNECGTLVKFRAGGPAKEGDTLRLFTERIEQQKLG</sequence>
<dbReference type="Gene3D" id="2.40.30.10">
    <property type="entry name" value="Translation factors"/>
    <property type="match status" value="2"/>
</dbReference>
<dbReference type="Gene3D" id="3.40.50.300">
    <property type="entry name" value="P-loop containing nucleotide triphosphate hydrolases"/>
    <property type="match status" value="1"/>
</dbReference>
<evidence type="ECO:0000259" key="9">
    <source>
        <dbReference type="PROSITE" id="PS51722"/>
    </source>
</evidence>
<dbReference type="AlphaFoldDB" id="A0A1G2PNV6"/>
<dbReference type="SUPFAM" id="SSF52156">
    <property type="entry name" value="Initiation factor IF2/eIF5b, domain 3"/>
    <property type="match status" value="1"/>
</dbReference>
<comment type="similarity">
    <text evidence="1 8">Belongs to the TRAFAC class translation factor GTPase superfamily. Classic translation factor GTPase family. IF-2 subfamily.</text>
</comment>
<dbReference type="PANTHER" id="PTHR43381">
    <property type="entry name" value="TRANSLATION INITIATION FACTOR IF-2-RELATED"/>
    <property type="match status" value="1"/>
</dbReference>
<dbReference type="InterPro" id="IPR009000">
    <property type="entry name" value="Transl_B-barrel_sf"/>
</dbReference>
<keyword evidence="5 8" id="KW-0648">Protein biosynthesis</keyword>
<dbReference type="InterPro" id="IPR044145">
    <property type="entry name" value="IF2_II"/>
</dbReference>
<dbReference type="Pfam" id="PF11987">
    <property type="entry name" value="IF-2"/>
    <property type="match status" value="1"/>
</dbReference>
<comment type="function">
    <text evidence="8">One of the essential components for the initiation of protein synthesis. Protects formylmethionyl-tRNA from spontaneous hydrolysis and promotes its binding to the 30S ribosomal subunits. Also involved in the hydrolysis of GTP during the formation of the 70S ribosomal complex.</text>
</comment>
<dbReference type="CDD" id="cd03702">
    <property type="entry name" value="IF2_mtIF2_II"/>
    <property type="match status" value="1"/>
</dbReference>
<dbReference type="InterPro" id="IPR005225">
    <property type="entry name" value="Small_GTP-bd"/>
</dbReference>
<dbReference type="FunFam" id="3.40.50.10050:FF:000001">
    <property type="entry name" value="Translation initiation factor IF-2"/>
    <property type="match status" value="1"/>
</dbReference>
<dbReference type="Proteomes" id="UP000178690">
    <property type="component" value="Unassembled WGS sequence"/>
</dbReference>
<evidence type="ECO:0000256" key="5">
    <source>
        <dbReference type="ARBA" id="ARBA00022917"/>
    </source>
</evidence>
<evidence type="ECO:0000256" key="8">
    <source>
        <dbReference type="RuleBase" id="RU000644"/>
    </source>
</evidence>
<dbReference type="PROSITE" id="PS51722">
    <property type="entry name" value="G_TR_2"/>
    <property type="match status" value="1"/>
</dbReference>
<dbReference type="InterPro" id="IPR000178">
    <property type="entry name" value="TF_IF2_bacterial-like"/>
</dbReference>
<evidence type="ECO:0000256" key="1">
    <source>
        <dbReference type="ARBA" id="ARBA00007733"/>
    </source>
</evidence>
<name>A0A1G2PNV6_TERXR</name>
<dbReference type="GO" id="GO:0005525">
    <property type="term" value="F:GTP binding"/>
    <property type="evidence" value="ECO:0007669"/>
    <property type="project" value="UniProtKB-KW"/>
</dbReference>
<evidence type="ECO:0000313" key="11">
    <source>
        <dbReference type="Proteomes" id="UP000178690"/>
    </source>
</evidence>
<evidence type="ECO:0000256" key="2">
    <source>
        <dbReference type="ARBA" id="ARBA00020675"/>
    </source>
</evidence>
<dbReference type="InterPro" id="IPR053905">
    <property type="entry name" value="EF-G-like_DII"/>
</dbReference>
<organism evidence="10 11">
    <name type="scientific">Terrybacteria sp. (strain RIFCSPHIGHO2_01_FULL_58_15)</name>
    <dbReference type="NCBI Taxonomy" id="1802363"/>
    <lineage>
        <taxon>Bacteria</taxon>
        <taxon>Candidatus Terryibacteriota</taxon>
    </lineage>
</organism>
<dbReference type="InterPro" id="IPR000795">
    <property type="entry name" value="T_Tr_GTP-bd_dom"/>
</dbReference>
<dbReference type="GO" id="GO:0003743">
    <property type="term" value="F:translation initiation factor activity"/>
    <property type="evidence" value="ECO:0007669"/>
    <property type="project" value="UniProtKB-UniRule"/>
</dbReference>
<dbReference type="EMBL" id="MHST01000002">
    <property type="protein sequence ID" value="OHA50024.1"/>
    <property type="molecule type" value="Genomic_DNA"/>
</dbReference>
<dbReference type="InterPro" id="IPR027417">
    <property type="entry name" value="P-loop_NTPase"/>
</dbReference>
<accession>A0A1G2PNV6</accession>
<dbReference type="GO" id="GO:0005737">
    <property type="term" value="C:cytoplasm"/>
    <property type="evidence" value="ECO:0007669"/>
    <property type="project" value="UniProtKB-UniRule"/>
</dbReference>
<dbReference type="InterPro" id="IPR015760">
    <property type="entry name" value="TIF_IF2"/>
</dbReference>
<evidence type="ECO:0000256" key="6">
    <source>
        <dbReference type="ARBA" id="ARBA00023134"/>
    </source>
</evidence>
<dbReference type="SUPFAM" id="SSF52540">
    <property type="entry name" value="P-loop containing nucleoside triphosphate hydrolases"/>
    <property type="match status" value="1"/>
</dbReference>
<dbReference type="SUPFAM" id="SSF50447">
    <property type="entry name" value="Translation proteins"/>
    <property type="match status" value="2"/>
</dbReference>
<dbReference type="Pfam" id="PF22042">
    <property type="entry name" value="EF-G_D2"/>
    <property type="match status" value="1"/>
</dbReference>
<evidence type="ECO:0000256" key="4">
    <source>
        <dbReference type="ARBA" id="ARBA00022741"/>
    </source>
</evidence>
<dbReference type="Pfam" id="PF00009">
    <property type="entry name" value="GTP_EFTU"/>
    <property type="match status" value="1"/>
</dbReference>
<dbReference type="CDD" id="cd01887">
    <property type="entry name" value="IF2_eIF5B"/>
    <property type="match status" value="1"/>
</dbReference>
<dbReference type="STRING" id="1802363.A2682_02060"/>
<dbReference type="InterPro" id="IPR036925">
    <property type="entry name" value="TIF_IF2_dom3_sf"/>
</dbReference>
<dbReference type="NCBIfam" id="TIGR00231">
    <property type="entry name" value="small_GTP"/>
    <property type="match status" value="1"/>
</dbReference>
<protein>
    <recommendedName>
        <fullName evidence="2 7">Translation initiation factor IF-2</fullName>
    </recommendedName>
</protein>
<dbReference type="GO" id="GO:0003924">
    <property type="term" value="F:GTPase activity"/>
    <property type="evidence" value="ECO:0007669"/>
    <property type="project" value="InterPro"/>
</dbReference>